<organism evidence="1 2">
    <name type="scientific">Aphis craccivora</name>
    <name type="common">Cowpea aphid</name>
    <dbReference type="NCBI Taxonomy" id="307492"/>
    <lineage>
        <taxon>Eukaryota</taxon>
        <taxon>Metazoa</taxon>
        <taxon>Ecdysozoa</taxon>
        <taxon>Arthropoda</taxon>
        <taxon>Hexapoda</taxon>
        <taxon>Insecta</taxon>
        <taxon>Pterygota</taxon>
        <taxon>Neoptera</taxon>
        <taxon>Paraneoptera</taxon>
        <taxon>Hemiptera</taxon>
        <taxon>Sternorrhyncha</taxon>
        <taxon>Aphidomorpha</taxon>
        <taxon>Aphidoidea</taxon>
        <taxon>Aphididae</taxon>
        <taxon>Aphidini</taxon>
        <taxon>Aphis</taxon>
        <taxon>Aphis</taxon>
    </lineage>
</organism>
<reference evidence="1 2" key="1">
    <citation type="submission" date="2019-08" db="EMBL/GenBank/DDBJ databases">
        <title>Whole genome of Aphis craccivora.</title>
        <authorList>
            <person name="Voronova N.V."/>
            <person name="Shulinski R.S."/>
            <person name="Bandarenka Y.V."/>
            <person name="Zhorov D.G."/>
            <person name="Warner D."/>
        </authorList>
    </citation>
    <scope>NUCLEOTIDE SEQUENCE [LARGE SCALE GENOMIC DNA]</scope>
    <source>
        <strain evidence="1">180601</strain>
        <tissue evidence="1">Whole Body</tissue>
    </source>
</reference>
<protein>
    <submittedName>
        <fullName evidence="1">Uncharacterized protein</fullName>
    </submittedName>
</protein>
<evidence type="ECO:0000313" key="2">
    <source>
        <dbReference type="Proteomes" id="UP000478052"/>
    </source>
</evidence>
<dbReference type="Proteomes" id="UP000478052">
    <property type="component" value="Unassembled WGS sequence"/>
</dbReference>
<sequence length="88" mass="10158">MVSMKKETLPFSITRRNGRPIPHCELWYRTFRYTQTRRRNGAFSLGGGLEWLARPAADVEVVSRSREFRRDVVCASASRVYDKAPTPP</sequence>
<proteinExistence type="predicted"/>
<evidence type="ECO:0000313" key="1">
    <source>
        <dbReference type="EMBL" id="KAF0757727.1"/>
    </source>
</evidence>
<dbReference type="EMBL" id="VUJU01003488">
    <property type="protein sequence ID" value="KAF0757727.1"/>
    <property type="molecule type" value="Genomic_DNA"/>
</dbReference>
<name>A0A6G0YL55_APHCR</name>
<keyword evidence="2" id="KW-1185">Reference proteome</keyword>
<dbReference type="AlphaFoldDB" id="A0A6G0YL55"/>
<accession>A0A6G0YL55</accession>
<gene>
    <name evidence="1" type="ORF">FWK35_00030653</name>
</gene>
<comment type="caution">
    <text evidence="1">The sequence shown here is derived from an EMBL/GenBank/DDBJ whole genome shotgun (WGS) entry which is preliminary data.</text>
</comment>